<reference evidence="2" key="1">
    <citation type="submission" date="2011-08" db="EMBL/GenBank/DDBJ databases">
        <title>The draft genome of Latimeria chalumnae.</title>
        <authorList>
            <person name="Di Palma F."/>
            <person name="Alfoldi J."/>
            <person name="Johnson J."/>
            <person name="Berlin A."/>
            <person name="Gnerre S."/>
            <person name="Jaffe D."/>
            <person name="MacCallum I."/>
            <person name="Young S."/>
            <person name="Walker B.J."/>
            <person name="Lander E."/>
            <person name="Lindblad-Toh K."/>
        </authorList>
    </citation>
    <scope>NUCLEOTIDE SEQUENCE [LARGE SCALE GENOMIC DNA]</scope>
    <source>
        <strain evidence="2">Wild caught</strain>
    </source>
</reference>
<name>H2ZU70_LATCH</name>
<dbReference type="Ensembl" id="ENSLACT00000000950.1">
    <property type="protein sequence ID" value="ENSLACP00000000941.1"/>
    <property type="gene ID" value="ENSLACG00000000840.1"/>
</dbReference>
<accession>H2ZU70</accession>
<evidence type="ECO:0000313" key="1">
    <source>
        <dbReference type="Ensembl" id="ENSLACP00000000941.1"/>
    </source>
</evidence>
<dbReference type="eggNOG" id="KOG3595">
    <property type="taxonomic scope" value="Eukaryota"/>
</dbReference>
<dbReference type="GeneTree" id="ENSGT00950000185071"/>
<reference evidence="1" key="2">
    <citation type="submission" date="2025-08" db="UniProtKB">
        <authorList>
            <consortium name="Ensembl"/>
        </authorList>
    </citation>
    <scope>IDENTIFICATION</scope>
</reference>
<protein>
    <submittedName>
        <fullName evidence="1">Uncharacterized protein</fullName>
    </submittedName>
</protein>
<reference evidence="1" key="3">
    <citation type="submission" date="2025-09" db="UniProtKB">
        <authorList>
            <consortium name="Ensembl"/>
        </authorList>
    </citation>
    <scope>IDENTIFICATION</scope>
</reference>
<dbReference type="STRING" id="7897.ENSLACP00000000941"/>
<dbReference type="EMBL" id="AFYH01277008">
    <property type="status" value="NOT_ANNOTATED_CDS"/>
    <property type="molecule type" value="Genomic_DNA"/>
</dbReference>
<evidence type="ECO:0000313" key="2">
    <source>
        <dbReference type="Proteomes" id="UP000008672"/>
    </source>
</evidence>
<organism evidence="1 2">
    <name type="scientific">Latimeria chalumnae</name>
    <name type="common">Coelacanth</name>
    <dbReference type="NCBI Taxonomy" id="7897"/>
    <lineage>
        <taxon>Eukaryota</taxon>
        <taxon>Metazoa</taxon>
        <taxon>Chordata</taxon>
        <taxon>Craniata</taxon>
        <taxon>Vertebrata</taxon>
        <taxon>Euteleostomi</taxon>
        <taxon>Coelacanthiformes</taxon>
        <taxon>Coelacanthidae</taxon>
        <taxon>Latimeria</taxon>
    </lineage>
</organism>
<dbReference type="AlphaFoldDB" id="H2ZU70"/>
<proteinExistence type="predicted"/>
<dbReference type="HOGENOM" id="CLU_149711_0_0_1"/>
<keyword evidence="2" id="KW-1185">Reference proteome</keyword>
<sequence length="112" mass="12531">SRLHFLEAHVLKTLKLKADRWQKCLATEDYKASILEFLDRAEPGVLTVSLSPAGQLVPAADFPAGNKNKVVFFAKKRKEALSVESLRNNVVYGDLSYSPLEQFAALVEEVRK</sequence>
<dbReference type="InParanoid" id="H2ZU70"/>
<dbReference type="Bgee" id="ENSLACG00000000840">
    <property type="expression patterns" value="Expressed in mesonephros and 1 other cell type or tissue"/>
</dbReference>
<dbReference type="Proteomes" id="UP000008672">
    <property type="component" value="Unassembled WGS sequence"/>
</dbReference>